<dbReference type="EnsemblPlants" id="Pp3c24_10550V3.1">
    <property type="protein sequence ID" value="PAC:32911050.CDS.1"/>
    <property type="gene ID" value="Pp3c24_10550"/>
</dbReference>
<dbReference type="EMBL" id="ABEU02000024">
    <property type="status" value="NOT_ANNOTATED_CDS"/>
    <property type="molecule type" value="Genomic_DNA"/>
</dbReference>
<name>A0A7I3YZJ8_PHYPA</name>
<dbReference type="Gramene" id="Pp3c24_10550V3.1">
    <property type="protein sequence ID" value="PAC:32911050.CDS.1"/>
    <property type="gene ID" value="Pp3c24_10550"/>
</dbReference>
<evidence type="ECO:0000313" key="1">
    <source>
        <dbReference type="EnsemblPlants" id="PAC:32911050.CDS.1"/>
    </source>
</evidence>
<keyword evidence="2" id="KW-1185">Reference proteome</keyword>
<proteinExistence type="predicted"/>
<dbReference type="InParanoid" id="A0A7I3YZJ8"/>
<evidence type="ECO:0000313" key="2">
    <source>
        <dbReference type="Proteomes" id="UP000006727"/>
    </source>
</evidence>
<reference evidence="1" key="3">
    <citation type="submission" date="2020-12" db="UniProtKB">
        <authorList>
            <consortium name="EnsemblPlants"/>
        </authorList>
    </citation>
    <scope>IDENTIFICATION</scope>
</reference>
<reference evidence="1 2" key="1">
    <citation type="journal article" date="2008" name="Science">
        <title>The Physcomitrella genome reveals evolutionary insights into the conquest of land by plants.</title>
        <authorList>
            <person name="Rensing S."/>
            <person name="Lang D."/>
            <person name="Zimmer A."/>
            <person name="Terry A."/>
            <person name="Salamov A."/>
            <person name="Shapiro H."/>
            <person name="Nishiyama T."/>
            <person name="Perroud P.-F."/>
            <person name="Lindquist E."/>
            <person name="Kamisugi Y."/>
            <person name="Tanahashi T."/>
            <person name="Sakakibara K."/>
            <person name="Fujita T."/>
            <person name="Oishi K."/>
            <person name="Shin-I T."/>
            <person name="Kuroki Y."/>
            <person name="Toyoda A."/>
            <person name="Suzuki Y."/>
            <person name="Hashimoto A."/>
            <person name="Yamaguchi K."/>
            <person name="Sugano A."/>
            <person name="Kohara Y."/>
            <person name="Fujiyama A."/>
            <person name="Anterola A."/>
            <person name="Aoki S."/>
            <person name="Ashton N."/>
            <person name="Barbazuk W.B."/>
            <person name="Barker E."/>
            <person name="Bennetzen J."/>
            <person name="Bezanilla M."/>
            <person name="Blankenship R."/>
            <person name="Cho S.H."/>
            <person name="Dutcher S."/>
            <person name="Estelle M."/>
            <person name="Fawcett J.A."/>
            <person name="Gundlach H."/>
            <person name="Hanada K."/>
            <person name="Heyl A."/>
            <person name="Hicks K.A."/>
            <person name="Hugh J."/>
            <person name="Lohr M."/>
            <person name="Mayer K."/>
            <person name="Melkozernov A."/>
            <person name="Murata T."/>
            <person name="Nelson D."/>
            <person name="Pils B."/>
            <person name="Prigge M."/>
            <person name="Reiss B."/>
            <person name="Renner T."/>
            <person name="Rombauts S."/>
            <person name="Rushton P."/>
            <person name="Sanderfoot A."/>
            <person name="Schween G."/>
            <person name="Shiu S.-H."/>
            <person name="Stueber K."/>
            <person name="Theodoulou F.L."/>
            <person name="Tu H."/>
            <person name="Van de Peer Y."/>
            <person name="Verrier P.J."/>
            <person name="Waters E."/>
            <person name="Wood A."/>
            <person name="Yang L."/>
            <person name="Cove D."/>
            <person name="Cuming A."/>
            <person name="Hasebe M."/>
            <person name="Lucas S."/>
            <person name="Mishler D.B."/>
            <person name="Reski R."/>
            <person name="Grigoriev I."/>
            <person name="Quatrano R.S."/>
            <person name="Boore J.L."/>
        </authorList>
    </citation>
    <scope>NUCLEOTIDE SEQUENCE [LARGE SCALE GENOMIC DNA]</scope>
    <source>
        <strain evidence="1 2">cv. Gransden 2004</strain>
    </source>
</reference>
<reference evidence="1 2" key="2">
    <citation type="journal article" date="2018" name="Plant J.">
        <title>The Physcomitrella patens chromosome-scale assembly reveals moss genome structure and evolution.</title>
        <authorList>
            <person name="Lang D."/>
            <person name="Ullrich K.K."/>
            <person name="Murat F."/>
            <person name="Fuchs J."/>
            <person name="Jenkins J."/>
            <person name="Haas F.B."/>
            <person name="Piednoel M."/>
            <person name="Gundlach H."/>
            <person name="Van Bel M."/>
            <person name="Meyberg R."/>
            <person name="Vives C."/>
            <person name="Morata J."/>
            <person name="Symeonidi A."/>
            <person name="Hiss M."/>
            <person name="Muchero W."/>
            <person name="Kamisugi Y."/>
            <person name="Saleh O."/>
            <person name="Blanc G."/>
            <person name="Decker E.L."/>
            <person name="van Gessel N."/>
            <person name="Grimwood J."/>
            <person name="Hayes R.D."/>
            <person name="Graham S.W."/>
            <person name="Gunter L.E."/>
            <person name="McDaniel S.F."/>
            <person name="Hoernstein S.N.W."/>
            <person name="Larsson A."/>
            <person name="Li F.W."/>
            <person name="Perroud P.F."/>
            <person name="Phillips J."/>
            <person name="Ranjan P."/>
            <person name="Rokshar D.S."/>
            <person name="Rothfels C.J."/>
            <person name="Schneider L."/>
            <person name="Shu S."/>
            <person name="Stevenson D.W."/>
            <person name="Thummler F."/>
            <person name="Tillich M."/>
            <person name="Villarreal Aguilar J.C."/>
            <person name="Widiez T."/>
            <person name="Wong G.K."/>
            <person name="Wymore A."/>
            <person name="Zhang Y."/>
            <person name="Zimmer A.D."/>
            <person name="Quatrano R.S."/>
            <person name="Mayer K.F.X."/>
            <person name="Goodstein D."/>
            <person name="Casacuberta J.M."/>
            <person name="Vandepoele K."/>
            <person name="Reski R."/>
            <person name="Cuming A.C."/>
            <person name="Tuskan G.A."/>
            <person name="Maumus F."/>
            <person name="Salse J."/>
            <person name="Schmutz J."/>
            <person name="Rensing S.A."/>
        </authorList>
    </citation>
    <scope>NUCLEOTIDE SEQUENCE [LARGE SCALE GENOMIC DNA]</scope>
    <source>
        <strain evidence="1 2">cv. Gransden 2004</strain>
    </source>
</reference>
<dbReference type="Proteomes" id="UP000006727">
    <property type="component" value="Chromosome 24"/>
</dbReference>
<dbReference type="AlphaFoldDB" id="A0A7I3YZJ8"/>
<organism evidence="1 2">
    <name type="scientific">Physcomitrium patens</name>
    <name type="common">Spreading-leaved earth moss</name>
    <name type="synonym">Physcomitrella patens</name>
    <dbReference type="NCBI Taxonomy" id="3218"/>
    <lineage>
        <taxon>Eukaryota</taxon>
        <taxon>Viridiplantae</taxon>
        <taxon>Streptophyta</taxon>
        <taxon>Embryophyta</taxon>
        <taxon>Bryophyta</taxon>
        <taxon>Bryophytina</taxon>
        <taxon>Bryopsida</taxon>
        <taxon>Funariidae</taxon>
        <taxon>Funariales</taxon>
        <taxon>Funariaceae</taxon>
        <taxon>Physcomitrium</taxon>
    </lineage>
</organism>
<protein>
    <submittedName>
        <fullName evidence="1">Uncharacterized protein</fullName>
    </submittedName>
</protein>
<accession>A0A7I3YZJ8</accession>
<sequence>MSDRLCVFMTIQSDLSSTEVTIYLDASIVYCFHLKLDILRNARMFTRLVTHVKRVILICETRMCA</sequence>